<accession>A0ABX3N781</accession>
<organism evidence="2 3">
    <name type="scientific">Elizabethkingia ursingii</name>
    <dbReference type="NCBI Taxonomy" id="1756150"/>
    <lineage>
        <taxon>Bacteria</taxon>
        <taxon>Pseudomonadati</taxon>
        <taxon>Bacteroidota</taxon>
        <taxon>Flavobacteriia</taxon>
        <taxon>Flavobacteriales</taxon>
        <taxon>Weeksellaceae</taxon>
        <taxon>Elizabethkingia</taxon>
    </lineage>
</organism>
<keyword evidence="1" id="KW-0472">Membrane</keyword>
<name>A0ABX3N781_9FLAO</name>
<dbReference type="EMBL" id="MBDS01000016">
    <property type="protein sequence ID" value="OPB87417.1"/>
    <property type="molecule type" value="Genomic_DNA"/>
</dbReference>
<feature type="transmembrane region" description="Helical" evidence="1">
    <location>
        <begin position="144"/>
        <end position="161"/>
    </location>
</feature>
<evidence type="ECO:0000313" key="2">
    <source>
        <dbReference type="EMBL" id="OPB87417.1"/>
    </source>
</evidence>
<dbReference type="Proteomes" id="UP000190016">
    <property type="component" value="Unassembled WGS sequence"/>
</dbReference>
<keyword evidence="3" id="KW-1185">Reference proteome</keyword>
<protein>
    <submittedName>
        <fullName evidence="2">Uncharacterized protein</fullName>
    </submittedName>
</protein>
<proteinExistence type="predicted"/>
<gene>
    <name evidence="2" type="ORF">BB021_09065</name>
</gene>
<keyword evidence="1" id="KW-1133">Transmembrane helix</keyword>
<comment type="caution">
    <text evidence="2">The sequence shown here is derived from an EMBL/GenBank/DDBJ whole genome shotgun (WGS) entry which is preliminary data.</text>
</comment>
<dbReference type="RefSeq" id="WP_078778910.1">
    <property type="nucleotide sequence ID" value="NZ_MBDS01000016.1"/>
</dbReference>
<evidence type="ECO:0000256" key="1">
    <source>
        <dbReference type="SAM" id="Phobius"/>
    </source>
</evidence>
<feature type="transmembrane region" description="Helical" evidence="1">
    <location>
        <begin position="173"/>
        <end position="195"/>
    </location>
</feature>
<reference evidence="2 3" key="1">
    <citation type="submission" date="2016-07" db="EMBL/GenBank/DDBJ databases">
        <title>Revisiting the Taxonomy of the Elizabethkingia Genus based on Whole-Genome Sequencing, Optical Mapping, and MALDI-TOF.</title>
        <authorList>
            <person name="Nicholson A.C."/>
        </authorList>
    </citation>
    <scope>NUCLEOTIDE SEQUENCE [LARGE SCALE GENOMIC DNA]</scope>
    <source>
        <strain evidence="2 3">C1558</strain>
    </source>
</reference>
<sequence length="200" mass="23106">MLKNNPASFEFKDIIHNNEKQLALTGLTNDLKNIPSEINYFESIKISNDTIFNAPLKQLQRLTFSKNFITHASFYYNGPPGNLVAAIYIFDKKGTLKKTLYKSSKNHDELYAMKFTDLINEKINYLKSDLQYYKSKKTKIDKNNFWTFATLLPYSTSSIFTGNMSPVSPMANIFYTIHYFLVCCIGIGIFTHFIIKNIRS</sequence>
<evidence type="ECO:0000313" key="3">
    <source>
        <dbReference type="Proteomes" id="UP000190016"/>
    </source>
</evidence>
<keyword evidence="1" id="KW-0812">Transmembrane</keyword>